<keyword evidence="2" id="KW-1185">Reference proteome</keyword>
<dbReference type="EMBL" id="JANSHE010007409">
    <property type="protein sequence ID" value="KAJ2961021.1"/>
    <property type="molecule type" value="Genomic_DNA"/>
</dbReference>
<evidence type="ECO:0000313" key="1">
    <source>
        <dbReference type="EMBL" id="KAJ2961021.1"/>
    </source>
</evidence>
<accession>A0ACC1MCG0</accession>
<protein>
    <submittedName>
        <fullName evidence="1">Uncharacterized protein</fullName>
    </submittedName>
</protein>
<organism evidence="1 2">
    <name type="scientific">Trametes sanguinea</name>
    <dbReference type="NCBI Taxonomy" id="158606"/>
    <lineage>
        <taxon>Eukaryota</taxon>
        <taxon>Fungi</taxon>
        <taxon>Dikarya</taxon>
        <taxon>Basidiomycota</taxon>
        <taxon>Agaricomycotina</taxon>
        <taxon>Agaricomycetes</taxon>
        <taxon>Polyporales</taxon>
        <taxon>Polyporaceae</taxon>
        <taxon>Trametes</taxon>
    </lineage>
</organism>
<proteinExistence type="predicted"/>
<sequence>MRRCECPNAPALVDQLFEVGLWPATWENPRTVITLAAMETFHGLELQAQLNVQDYMAFLRRQTDDVLPQTVKDRYREFITSMRYYRHVQARRRGGINPGDALSAGSLAVLCPACPQPEMNMRPGWKTRSKAFRYLDGLHFSIDGNFHLGLKDRDTDPNDVSLSEGAAYFTKAKDFKTFLKKAPKPKHEATTCNQFGAMGYGKYKGQVSGIIGITCRHMFMLPGSIVDLLRAEQ</sequence>
<reference evidence="1" key="1">
    <citation type="submission" date="2022-08" db="EMBL/GenBank/DDBJ databases">
        <title>Genome Sequence of Pycnoporus sanguineus.</title>
        <authorList>
            <person name="Buettner E."/>
        </authorList>
    </citation>
    <scope>NUCLEOTIDE SEQUENCE</scope>
    <source>
        <strain evidence="1">CG-C14</strain>
    </source>
</reference>
<name>A0ACC1MCG0_9APHY</name>
<gene>
    <name evidence="1" type="ORF">NUW54_g14406</name>
</gene>
<comment type="caution">
    <text evidence="1">The sequence shown here is derived from an EMBL/GenBank/DDBJ whole genome shotgun (WGS) entry which is preliminary data.</text>
</comment>
<dbReference type="Proteomes" id="UP001144978">
    <property type="component" value="Unassembled WGS sequence"/>
</dbReference>
<evidence type="ECO:0000313" key="2">
    <source>
        <dbReference type="Proteomes" id="UP001144978"/>
    </source>
</evidence>